<gene>
    <name evidence="8" type="ORF">F4X14_12765</name>
</gene>
<evidence type="ECO:0000256" key="7">
    <source>
        <dbReference type="SAM" id="SignalP"/>
    </source>
</evidence>
<evidence type="ECO:0000256" key="6">
    <source>
        <dbReference type="SAM" id="MobiDB-lite"/>
    </source>
</evidence>
<organism evidence="8">
    <name type="scientific">Caldilineaceae bacterium SB0661_bin_32</name>
    <dbReference type="NCBI Taxonomy" id="2605255"/>
    <lineage>
        <taxon>Bacteria</taxon>
        <taxon>Bacillati</taxon>
        <taxon>Chloroflexota</taxon>
        <taxon>Caldilineae</taxon>
        <taxon>Caldilineales</taxon>
        <taxon>Caldilineaceae</taxon>
    </lineage>
</organism>
<evidence type="ECO:0000256" key="2">
    <source>
        <dbReference type="ARBA" id="ARBA00022448"/>
    </source>
</evidence>
<dbReference type="InterPro" id="IPR006129">
    <property type="entry name" value="AdhesinB"/>
</dbReference>
<dbReference type="Gene3D" id="3.40.50.1980">
    <property type="entry name" value="Nitrogenase molybdenum iron protein domain"/>
    <property type="match status" value="1"/>
</dbReference>
<dbReference type="GO" id="GO:0046872">
    <property type="term" value="F:metal ion binding"/>
    <property type="evidence" value="ECO:0007669"/>
    <property type="project" value="UniProtKB-KW"/>
</dbReference>
<comment type="subcellular location">
    <subcellularLocation>
        <location evidence="1">Cell envelope</location>
    </subcellularLocation>
</comment>
<dbReference type="AlphaFoldDB" id="A0A6B1D834"/>
<name>A0A6B1D834_9CHLR</name>
<evidence type="ECO:0008006" key="9">
    <source>
        <dbReference type="Google" id="ProtNLM"/>
    </source>
</evidence>
<comment type="similarity">
    <text evidence="5">Belongs to the bacterial solute-binding protein 9 family.</text>
</comment>
<evidence type="ECO:0000256" key="3">
    <source>
        <dbReference type="ARBA" id="ARBA00022723"/>
    </source>
</evidence>
<dbReference type="GO" id="GO:0030313">
    <property type="term" value="C:cell envelope"/>
    <property type="evidence" value="ECO:0007669"/>
    <property type="project" value="UniProtKB-SubCell"/>
</dbReference>
<feature type="region of interest" description="Disordered" evidence="6">
    <location>
        <begin position="137"/>
        <end position="229"/>
    </location>
</feature>
<dbReference type="SUPFAM" id="SSF53807">
    <property type="entry name" value="Helical backbone' metal receptor"/>
    <property type="match status" value="1"/>
</dbReference>
<feature type="non-terminal residue" evidence="8">
    <location>
        <position position="229"/>
    </location>
</feature>
<keyword evidence="2 5" id="KW-0813">Transport</keyword>
<comment type="caution">
    <text evidence="8">The sequence shown here is derived from an EMBL/GenBank/DDBJ whole genome shotgun (WGS) entry which is preliminary data.</text>
</comment>
<feature type="signal peptide" evidence="7">
    <location>
        <begin position="1"/>
        <end position="24"/>
    </location>
</feature>
<dbReference type="PANTHER" id="PTHR42953">
    <property type="entry name" value="HIGH-AFFINITY ZINC UPTAKE SYSTEM PROTEIN ZNUA-RELATED"/>
    <property type="match status" value="1"/>
</dbReference>
<dbReference type="InterPro" id="IPR006128">
    <property type="entry name" value="Lipoprotein_PsaA-like"/>
</dbReference>
<dbReference type="PRINTS" id="PR00690">
    <property type="entry name" value="ADHESNFAMILY"/>
</dbReference>
<reference evidence="8" key="1">
    <citation type="submission" date="2019-09" db="EMBL/GenBank/DDBJ databases">
        <title>Characterisation of the sponge microbiome using genome-centric metagenomics.</title>
        <authorList>
            <person name="Engelberts J.P."/>
            <person name="Robbins S.J."/>
            <person name="De Goeij J.M."/>
            <person name="Aranda M."/>
            <person name="Bell S.C."/>
            <person name="Webster N.S."/>
        </authorList>
    </citation>
    <scope>NUCLEOTIDE SEQUENCE</scope>
    <source>
        <strain evidence="8">SB0661_bin_32</strain>
    </source>
</reference>
<sequence>MHCSLRTLSSLPATLFLLAACTPAAPGTTAAPAEDERPRVVVSILPLANIVYNIGGDRIDLDAIMPPGTDPHTFEPRPSDAVKLAQADLIFVNGMHLDETTLRLAEANLKDGAELIELAAVVASPHEFIYGIEHHHGHAEDDDHEDDEHGHAEEDDHEDDDEHGHAEEEGHDDDDEHGHADEEGHDEDDDEHGHAEEEDHDDEEGEPDPHLVLEQNYANRYPKDNLVNQ</sequence>
<evidence type="ECO:0000256" key="5">
    <source>
        <dbReference type="RuleBase" id="RU003512"/>
    </source>
</evidence>
<dbReference type="Pfam" id="PF01297">
    <property type="entry name" value="ZnuA"/>
    <property type="match status" value="1"/>
</dbReference>
<feature type="chain" id="PRO_5025675937" description="Zinc ABC transporter substrate-binding protein" evidence="7">
    <location>
        <begin position="25"/>
        <end position="229"/>
    </location>
</feature>
<evidence type="ECO:0000313" key="8">
    <source>
        <dbReference type="EMBL" id="MYC95828.1"/>
    </source>
</evidence>
<evidence type="ECO:0000256" key="1">
    <source>
        <dbReference type="ARBA" id="ARBA00004196"/>
    </source>
</evidence>
<proteinExistence type="inferred from homology"/>
<keyword evidence="4 7" id="KW-0732">Signal</keyword>
<dbReference type="PRINTS" id="PR00691">
    <property type="entry name" value="ADHESINB"/>
</dbReference>
<protein>
    <recommendedName>
        <fullName evidence="9">Zinc ABC transporter substrate-binding protein</fullName>
    </recommendedName>
</protein>
<evidence type="ECO:0000256" key="4">
    <source>
        <dbReference type="ARBA" id="ARBA00022729"/>
    </source>
</evidence>
<dbReference type="PANTHER" id="PTHR42953:SF1">
    <property type="entry name" value="METAL-BINDING PROTEIN HI_0362-RELATED"/>
    <property type="match status" value="1"/>
</dbReference>
<dbReference type="EMBL" id="VXMH01000068">
    <property type="protein sequence ID" value="MYC95828.1"/>
    <property type="molecule type" value="Genomic_DNA"/>
</dbReference>
<keyword evidence="3" id="KW-0479">Metal-binding</keyword>
<feature type="compositionally biased region" description="Basic and acidic residues" evidence="6">
    <location>
        <begin position="137"/>
        <end position="154"/>
    </location>
</feature>
<accession>A0A6B1D834</accession>
<dbReference type="InterPro" id="IPR050492">
    <property type="entry name" value="Bact_metal-bind_prot9"/>
</dbReference>
<dbReference type="GO" id="GO:0007155">
    <property type="term" value="P:cell adhesion"/>
    <property type="evidence" value="ECO:0007669"/>
    <property type="project" value="InterPro"/>
</dbReference>
<dbReference type="PROSITE" id="PS51257">
    <property type="entry name" value="PROKAR_LIPOPROTEIN"/>
    <property type="match status" value="1"/>
</dbReference>
<dbReference type="InterPro" id="IPR006127">
    <property type="entry name" value="ZnuA-like"/>
</dbReference>
<dbReference type="GO" id="GO:0030001">
    <property type="term" value="P:metal ion transport"/>
    <property type="evidence" value="ECO:0007669"/>
    <property type="project" value="InterPro"/>
</dbReference>